<organism evidence="1 2">
    <name type="scientific">Botrimarina colliarenosi</name>
    <dbReference type="NCBI Taxonomy" id="2528001"/>
    <lineage>
        <taxon>Bacteria</taxon>
        <taxon>Pseudomonadati</taxon>
        <taxon>Planctomycetota</taxon>
        <taxon>Planctomycetia</taxon>
        <taxon>Pirellulales</taxon>
        <taxon>Lacipirellulaceae</taxon>
        <taxon>Botrimarina</taxon>
    </lineage>
</organism>
<proteinExistence type="predicted"/>
<dbReference type="EMBL" id="SJPR01000002">
    <property type="protein sequence ID" value="TWT98018.1"/>
    <property type="molecule type" value="Genomic_DNA"/>
</dbReference>
<accession>A0A5C6AFC4</accession>
<dbReference type="RefSeq" id="WP_146444906.1">
    <property type="nucleotide sequence ID" value="NZ_SJPR01000002.1"/>
</dbReference>
<dbReference type="AlphaFoldDB" id="A0A5C6AFC4"/>
<name>A0A5C6AFC4_9BACT</name>
<keyword evidence="2" id="KW-1185">Reference proteome</keyword>
<evidence type="ECO:0000313" key="2">
    <source>
        <dbReference type="Proteomes" id="UP000317421"/>
    </source>
</evidence>
<sequence>MDAAWQTCCGSRRGLWRALPALLSLVALLSSLGCPTVSWAQRVQIPTSTAPDWGAPALAPPPSTGIPAPNFNPYAPGAATPVYGAPLGPPPTGSLPYSYAPPAVQSAPAWGAPSAPAYDYAAPPPPAGLSGEGTPLGWQPGSYGYQQADGSTVTWRQFLARLRFEHTLLLGDNTSNAFGMNRTEVASTFAVPIGSSVETPLLITPGFAFNWFDGPESDPAAVPRGPDIPPRAYDAYVDFAMNPRFTPELGAELGFRTGVWTDFSEVNTDSIRLLGRGLGVVSVTPQFEVLAGVVYLDRLRVKLLPAGGVRWRPSPDWDLYLVFPNPKIRRTWFSTGSADWWWYVAGEYGGGSWTVDRAGLGDRIDYNDLRAVFGVEWQTPRQATGHFEIGYAFDRELVFESGEPSRTGVDDAVMFRAGIGF</sequence>
<comment type="caution">
    <text evidence="1">The sequence shown here is derived from an EMBL/GenBank/DDBJ whole genome shotgun (WGS) entry which is preliminary data.</text>
</comment>
<evidence type="ECO:0000313" key="1">
    <source>
        <dbReference type="EMBL" id="TWT98018.1"/>
    </source>
</evidence>
<dbReference type="Proteomes" id="UP000317421">
    <property type="component" value="Unassembled WGS sequence"/>
</dbReference>
<reference evidence="1 2" key="1">
    <citation type="submission" date="2019-02" db="EMBL/GenBank/DDBJ databases">
        <title>Deep-cultivation of Planctomycetes and their phenomic and genomic characterization uncovers novel biology.</title>
        <authorList>
            <person name="Wiegand S."/>
            <person name="Jogler M."/>
            <person name="Boedeker C."/>
            <person name="Pinto D."/>
            <person name="Vollmers J."/>
            <person name="Rivas-Marin E."/>
            <person name="Kohn T."/>
            <person name="Peeters S.H."/>
            <person name="Heuer A."/>
            <person name="Rast P."/>
            <person name="Oberbeckmann S."/>
            <person name="Bunk B."/>
            <person name="Jeske O."/>
            <person name="Meyerdierks A."/>
            <person name="Storesund J.E."/>
            <person name="Kallscheuer N."/>
            <person name="Luecker S."/>
            <person name="Lage O.M."/>
            <person name="Pohl T."/>
            <person name="Merkel B.J."/>
            <person name="Hornburger P."/>
            <person name="Mueller R.-W."/>
            <person name="Bruemmer F."/>
            <person name="Labrenz M."/>
            <person name="Spormann A.M."/>
            <person name="Op Den Camp H."/>
            <person name="Overmann J."/>
            <person name="Amann R."/>
            <person name="Jetten M.S.M."/>
            <person name="Mascher T."/>
            <person name="Medema M.H."/>
            <person name="Devos D.P."/>
            <person name="Kaster A.-K."/>
            <person name="Ovreas L."/>
            <person name="Rohde M."/>
            <person name="Galperin M.Y."/>
            <person name="Jogler C."/>
        </authorList>
    </citation>
    <scope>NUCLEOTIDE SEQUENCE [LARGE SCALE GENOMIC DNA]</scope>
    <source>
        <strain evidence="1 2">Pla108</strain>
    </source>
</reference>
<dbReference type="OrthoDB" id="249490at2"/>
<protein>
    <submittedName>
        <fullName evidence="1">Uncharacterized protein</fullName>
    </submittedName>
</protein>
<gene>
    <name evidence="1" type="ORF">Pla108_21730</name>
</gene>